<evidence type="ECO:0000313" key="12">
    <source>
        <dbReference type="EMBL" id="RAI42295.1"/>
    </source>
</evidence>
<dbReference type="Pfam" id="PF01402">
    <property type="entry name" value="RHH_1"/>
    <property type="match status" value="1"/>
</dbReference>
<dbReference type="GO" id="GO:0003677">
    <property type="term" value="F:DNA binding"/>
    <property type="evidence" value="ECO:0007669"/>
    <property type="project" value="UniProtKB-KW"/>
</dbReference>
<comment type="function">
    <text evidence="7">Transcriptional repressor of the nikABCDE operon. Is active in the presence of excessive concentrations of intracellular nickel.</text>
</comment>
<dbReference type="InterPro" id="IPR013321">
    <property type="entry name" value="Arc_rbn_hlx_hlx"/>
</dbReference>
<feature type="binding site" evidence="8">
    <location>
        <position position="90"/>
    </location>
    <ligand>
        <name>Ni(2+)</name>
        <dbReference type="ChEBI" id="CHEBI:49786"/>
    </ligand>
</feature>
<dbReference type="AlphaFoldDB" id="A0A327KXM0"/>
<dbReference type="RefSeq" id="WP_111420757.1">
    <property type="nucleotide sequence ID" value="NZ_NPEX01000161.1"/>
</dbReference>
<comment type="caution">
    <text evidence="12">The sequence shown here is derived from an EMBL/GenBank/DDBJ whole genome shotgun (WGS) entry which is preliminary data.</text>
</comment>
<keyword evidence="5 8" id="KW-0238">DNA-binding</keyword>
<evidence type="ECO:0000256" key="9">
    <source>
        <dbReference type="SAM" id="MobiDB-lite"/>
    </source>
</evidence>
<dbReference type="NCBIfam" id="NF003381">
    <property type="entry name" value="PRK04460.1"/>
    <property type="match status" value="1"/>
</dbReference>
<dbReference type="Gene3D" id="3.30.70.1150">
    <property type="entry name" value="ACT-like. Chain A, domain 2"/>
    <property type="match status" value="1"/>
</dbReference>
<keyword evidence="3 8" id="KW-0479">Metal-binding</keyword>
<evidence type="ECO:0000259" key="11">
    <source>
        <dbReference type="Pfam" id="PF08753"/>
    </source>
</evidence>
<organism evidence="12 13">
    <name type="scientific">Rhodoplanes roseus</name>
    <dbReference type="NCBI Taxonomy" id="29409"/>
    <lineage>
        <taxon>Bacteria</taxon>
        <taxon>Pseudomonadati</taxon>
        <taxon>Pseudomonadota</taxon>
        <taxon>Alphaproteobacteria</taxon>
        <taxon>Hyphomicrobiales</taxon>
        <taxon>Nitrobacteraceae</taxon>
        <taxon>Rhodoplanes</taxon>
    </lineage>
</organism>
<reference evidence="12 13" key="1">
    <citation type="submission" date="2017-07" db="EMBL/GenBank/DDBJ databases">
        <title>Draft Genome Sequences of Select Purple Nonsulfur Bacteria.</title>
        <authorList>
            <person name="Lasarre B."/>
            <person name="Mckinlay J.B."/>
        </authorList>
    </citation>
    <scope>NUCLEOTIDE SEQUENCE [LARGE SCALE GENOMIC DNA]</scope>
    <source>
        <strain evidence="12 13">DSM 5909</strain>
    </source>
</reference>
<dbReference type="GO" id="GO:0003700">
    <property type="term" value="F:DNA-binding transcription factor activity"/>
    <property type="evidence" value="ECO:0007669"/>
    <property type="project" value="UniProtKB-UniRule"/>
</dbReference>
<dbReference type="InterPro" id="IPR050192">
    <property type="entry name" value="CopG/NikR_regulator"/>
</dbReference>
<evidence type="ECO:0000256" key="7">
    <source>
        <dbReference type="ARBA" id="ARBA00024723"/>
    </source>
</evidence>
<comment type="function">
    <text evidence="8">Transcriptional regulator.</text>
</comment>
<dbReference type="EMBL" id="NPEX01000161">
    <property type="protein sequence ID" value="RAI42295.1"/>
    <property type="molecule type" value="Genomic_DNA"/>
</dbReference>
<dbReference type="InterPro" id="IPR045865">
    <property type="entry name" value="ACT-like_dom_sf"/>
</dbReference>
<dbReference type="Pfam" id="PF08753">
    <property type="entry name" value="NikR_C"/>
    <property type="match status" value="1"/>
</dbReference>
<comment type="similarity">
    <text evidence="1 8">Belongs to the transcriptional regulatory CopG/NikR family.</text>
</comment>
<evidence type="ECO:0000256" key="6">
    <source>
        <dbReference type="ARBA" id="ARBA00023163"/>
    </source>
</evidence>
<keyword evidence="6 8" id="KW-0804">Transcription</keyword>
<dbReference type="NCBIfam" id="TIGR02793">
    <property type="entry name" value="nikR"/>
    <property type="match status" value="1"/>
</dbReference>
<evidence type="ECO:0000259" key="10">
    <source>
        <dbReference type="Pfam" id="PF01402"/>
    </source>
</evidence>
<dbReference type="GO" id="GO:0010045">
    <property type="term" value="P:response to nickel cation"/>
    <property type="evidence" value="ECO:0007669"/>
    <property type="project" value="InterPro"/>
</dbReference>
<keyword evidence="4 8" id="KW-0805">Transcription regulation</keyword>
<accession>A0A327KXM0</accession>
<evidence type="ECO:0000256" key="8">
    <source>
        <dbReference type="HAMAP-Rule" id="MF_00476"/>
    </source>
</evidence>
<dbReference type="InterPro" id="IPR022988">
    <property type="entry name" value="Ni_resp_reg_NikR"/>
</dbReference>
<feature type="domain" description="Transcription factor NikR nickel binding C-terminal" evidence="11">
    <location>
        <begin position="54"/>
        <end position="129"/>
    </location>
</feature>
<feature type="domain" description="Ribbon-helix-helix protein CopG" evidence="10">
    <location>
        <begin position="3"/>
        <end position="39"/>
    </location>
</feature>
<evidence type="ECO:0000256" key="5">
    <source>
        <dbReference type="ARBA" id="ARBA00023125"/>
    </source>
</evidence>
<evidence type="ECO:0000256" key="4">
    <source>
        <dbReference type="ARBA" id="ARBA00023015"/>
    </source>
</evidence>
<dbReference type="InterPro" id="IPR014864">
    <property type="entry name" value="TF_NikR_Ni-bd_C"/>
</dbReference>
<dbReference type="NCBIfam" id="NF002815">
    <property type="entry name" value="PRK02967.1"/>
    <property type="match status" value="1"/>
</dbReference>
<keyword evidence="2 8" id="KW-0533">Nickel</keyword>
<protein>
    <recommendedName>
        <fullName evidence="8">Putative nickel-responsive regulator</fullName>
    </recommendedName>
</protein>
<sequence length="177" mass="19553">MQRVTIAIDDDLLEALDALCAKRGYQTRSEAIRDMVRQADAAERTRRDGDAECVAALAYVYEHETRDLARRLANSQHEHHDLSVATLHVHLSHDDCLEVAVLRGNVGEVSAFADSVITQRGVRHGQLYIVPESPRSDQHGQAHEHPHGHGHAHAHRDHAPSTALQGRGAPKRSRDAG</sequence>
<dbReference type="PANTHER" id="PTHR34719">
    <property type="entry name" value="NICKEL-RESPONSIVE REGULATOR"/>
    <property type="match status" value="1"/>
</dbReference>
<comment type="cofactor">
    <cofactor evidence="8">
        <name>Ni(2+)</name>
        <dbReference type="ChEBI" id="CHEBI:49786"/>
    </cofactor>
    <text evidence="8">Binds 1 nickel ion per subunit.</text>
</comment>
<dbReference type="PANTHER" id="PTHR34719:SF2">
    <property type="entry name" value="NICKEL-RESPONSIVE REGULATOR"/>
    <property type="match status" value="1"/>
</dbReference>
<feature type="compositionally biased region" description="Basic and acidic residues" evidence="9">
    <location>
        <begin position="134"/>
        <end position="147"/>
    </location>
</feature>
<dbReference type="InterPro" id="IPR002145">
    <property type="entry name" value="CopG"/>
</dbReference>
<gene>
    <name evidence="12" type="ORF">CH341_19965</name>
</gene>
<dbReference type="OrthoDB" id="9806294at2"/>
<dbReference type="InterPro" id="IPR010985">
    <property type="entry name" value="Ribbon_hlx_hlx"/>
</dbReference>
<feature type="binding site" evidence="8">
    <location>
        <position position="77"/>
    </location>
    <ligand>
        <name>Ni(2+)</name>
        <dbReference type="ChEBI" id="CHEBI:49786"/>
    </ligand>
</feature>
<dbReference type="HAMAP" id="MF_00476">
    <property type="entry name" value="NikR"/>
    <property type="match status" value="1"/>
</dbReference>
<dbReference type="GO" id="GO:0016151">
    <property type="term" value="F:nickel cation binding"/>
    <property type="evidence" value="ECO:0007669"/>
    <property type="project" value="UniProtKB-UniRule"/>
</dbReference>
<name>A0A327KXM0_9BRAD</name>
<keyword evidence="13" id="KW-1185">Reference proteome</keyword>
<dbReference type="InterPro" id="IPR014160">
    <property type="entry name" value="Nickel_NikR_proteobac"/>
</dbReference>
<dbReference type="CDD" id="cd22231">
    <property type="entry name" value="RHH_NikR_HicB-like"/>
    <property type="match status" value="1"/>
</dbReference>
<proteinExistence type="inferred from homology"/>
<dbReference type="InterPro" id="IPR027271">
    <property type="entry name" value="Acetolactate_synth/TF_NikR_C"/>
</dbReference>
<evidence type="ECO:0000256" key="2">
    <source>
        <dbReference type="ARBA" id="ARBA00022596"/>
    </source>
</evidence>
<dbReference type="SUPFAM" id="SSF47598">
    <property type="entry name" value="Ribbon-helix-helix"/>
    <property type="match status" value="1"/>
</dbReference>
<dbReference type="Proteomes" id="UP000249130">
    <property type="component" value="Unassembled WGS sequence"/>
</dbReference>
<feature type="region of interest" description="Disordered" evidence="9">
    <location>
        <begin position="132"/>
        <end position="177"/>
    </location>
</feature>
<evidence type="ECO:0000256" key="1">
    <source>
        <dbReference type="ARBA" id="ARBA00008478"/>
    </source>
</evidence>
<feature type="binding site" evidence="8">
    <location>
        <position position="96"/>
    </location>
    <ligand>
        <name>Ni(2+)</name>
        <dbReference type="ChEBI" id="CHEBI:49786"/>
    </ligand>
</feature>
<dbReference type="SUPFAM" id="SSF55021">
    <property type="entry name" value="ACT-like"/>
    <property type="match status" value="1"/>
</dbReference>
<dbReference type="Gene3D" id="1.10.1220.10">
    <property type="entry name" value="Met repressor-like"/>
    <property type="match status" value="1"/>
</dbReference>
<evidence type="ECO:0000256" key="3">
    <source>
        <dbReference type="ARBA" id="ARBA00022723"/>
    </source>
</evidence>
<feature type="binding site" evidence="8">
    <location>
        <position position="88"/>
    </location>
    <ligand>
        <name>Ni(2+)</name>
        <dbReference type="ChEBI" id="CHEBI:49786"/>
    </ligand>
</feature>
<evidence type="ECO:0000313" key="13">
    <source>
        <dbReference type="Proteomes" id="UP000249130"/>
    </source>
</evidence>